<dbReference type="Pfam" id="PF00903">
    <property type="entry name" value="Glyoxalase"/>
    <property type="match status" value="1"/>
</dbReference>
<keyword evidence="3" id="KW-1185">Reference proteome</keyword>
<evidence type="ECO:0000259" key="1">
    <source>
        <dbReference type="PROSITE" id="PS51819"/>
    </source>
</evidence>
<dbReference type="Gene3D" id="3.10.180.10">
    <property type="entry name" value="2,3-Dihydroxybiphenyl 1,2-Dioxygenase, domain 1"/>
    <property type="match status" value="1"/>
</dbReference>
<dbReference type="AlphaFoldDB" id="A0A1H7S394"/>
<dbReference type="InterPro" id="IPR004360">
    <property type="entry name" value="Glyas_Fos-R_dOase_dom"/>
</dbReference>
<proteinExistence type="predicted"/>
<dbReference type="InterPro" id="IPR051332">
    <property type="entry name" value="Fosfomycin_Res_Enzymes"/>
</dbReference>
<dbReference type="PROSITE" id="PS51819">
    <property type="entry name" value="VOC"/>
    <property type="match status" value="1"/>
</dbReference>
<sequence length="128" mass="13815">MKLNHANLPVADVPAVKAFFTTHFDFTALPMQGGGDKFAVLEGEDGFILNLMQAKEAHITGTESGYPKNFHIGFFVDTPELVREKHAAITAAGFTANEVEELKRGGFSSITFYCYAPGGILVEVSSSN</sequence>
<accession>A0A1H7S394</accession>
<feature type="domain" description="VOC" evidence="1">
    <location>
        <begin position="2"/>
        <end position="127"/>
    </location>
</feature>
<dbReference type="InterPro" id="IPR037523">
    <property type="entry name" value="VOC_core"/>
</dbReference>
<dbReference type="CDD" id="cd06587">
    <property type="entry name" value="VOC"/>
    <property type="match status" value="1"/>
</dbReference>
<dbReference type="PANTHER" id="PTHR36113">
    <property type="entry name" value="LYASE, PUTATIVE-RELATED-RELATED"/>
    <property type="match status" value="1"/>
</dbReference>
<evidence type="ECO:0000313" key="3">
    <source>
        <dbReference type="Proteomes" id="UP000198984"/>
    </source>
</evidence>
<dbReference type="RefSeq" id="WP_089910749.1">
    <property type="nucleotide sequence ID" value="NZ_FOBB01000002.1"/>
</dbReference>
<dbReference type="STRING" id="573321.SAMN04488505_102812"/>
<gene>
    <name evidence="2" type="ORF">SAMN04488505_102812</name>
</gene>
<organism evidence="2 3">
    <name type="scientific">Chitinophaga rupis</name>
    <dbReference type="NCBI Taxonomy" id="573321"/>
    <lineage>
        <taxon>Bacteria</taxon>
        <taxon>Pseudomonadati</taxon>
        <taxon>Bacteroidota</taxon>
        <taxon>Chitinophagia</taxon>
        <taxon>Chitinophagales</taxon>
        <taxon>Chitinophagaceae</taxon>
        <taxon>Chitinophaga</taxon>
    </lineage>
</organism>
<dbReference type="EMBL" id="FOBB01000002">
    <property type="protein sequence ID" value="SEL67080.1"/>
    <property type="molecule type" value="Genomic_DNA"/>
</dbReference>
<keyword evidence="2" id="KW-0223">Dioxygenase</keyword>
<dbReference type="OrthoDB" id="1270449at2"/>
<dbReference type="Proteomes" id="UP000198984">
    <property type="component" value="Unassembled WGS sequence"/>
</dbReference>
<protein>
    <submittedName>
        <fullName evidence="2">Catechol 2,3-dioxygenase</fullName>
    </submittedName>
</protein>
<dbReference type="GO" id="GO:0051213">
    <property type="term" value="F:dioxygenase activity"/>
    <property type="evidence" value="ECO:0007669"/>
    <property type="project" value="UniProtKB-KW"/>
</dbReference>
<name>A0A1H7S394_9BACT</name>
<dbReference type="InterPro" id="IPR029068">
    <property type="entry name" value="Glyas_Bleomycin-R_OHBP_Dase"/>
</dbReference>
<dbReference type="SUPFAM" id="SSF54593">
    <property type="entry name" value="Glyoxalase/Bleomycin resistance protein/Dihydroxybiphenyl dioxygenase"/>
    <property type="match status" value="1"/>
</dbReference>
<dbReference type="PANTHER" id="PTHR36113:SF3">
    <property type="entry name" value="SLL5075 PROTEIN"/>
    <property type="match status" value="1"/>
</dbReference>
<keyword evidence="2" id="KW-0560">Oxidoreductase</keyword>
<reference evidence="2 3" key="1">
    <citation type="submission" date="2016-10" db="EMBL/GenBank/DDBJ databases">
        <authorList>
            <person name="de Groot N.N."/>
        </authorList>
    </citation>
    <scope>NUCLEOTIDE SEQUENCE [LARGE SCALE GENOMIC DNA]</scope>
    <source>
        <strain evidence="2 3">DSM 21039</strain>
    </source>
</reference>
<evidence type="ECO:0000313" key="2">
    <source>
        <dbReference type="EMBL" id="SEL67080.1"/>
    </source>
</evidence>